<feature type="modified residue" description="4-aspartylphosphate" evidence="11">
    <location>
        <position position="72"/>
    </location>
</feature>
<dbReference type="Proteomes" id="UP000503840">
    <property type="component" value="Unassembled WGS sequence"/>
</dbReference>
<keyword evidence="3 11" id="KW-0597">Phosphoprotein</keyword>
<evidence type="ECO:0000256" key="1">
    <source>
        <dbReference type="ARBA" id="ARBA00004651"/>
    </source>
</evidence>
<keyword evidence="5" id="KW-0547">Nucleotide-binding</keyword>
<dbReference type="InterPro" id="IPR011006">
    <property type="entry name" value="CheY-like_superfamily"/>
</dbReference>
<evidence type="ECO:0000256" key="3">
    <source>
        <dbReference type="ARBA" id="ARBA00022553"/>
    </source>
</evidence>
<dbReference type="InterPro" id="IPR036641">
    <property type="entry name" value="HPT_dom_sf"/>
</dbReference>
<dbReference type="AlphaFoldDB" id="A0A7J0BL27"/>
<dbReference type="PANTHER" id="PTHR45339">
    <property type="entry name" value="HYBRID SIGNAL TRANSDUCTION HISTIDINE KINASE J"/>
    <property type="match status" value="1"/>
</dbReference>
<gene>
    <name evidence="14" type="ORF">DSM101010T_27140</name>
</gene>
<keyword evidence="9" id="KW-0472">Membrane</keyword>
<dbReference type="Gene3D" id="3.40.50.2300">
    <property type="match status" value="1"/>
</dbReference>
<keyword evidence="4" id="KW-0812">Transmembrane</keyword>
<dbReference type="CDD" id="cd17546">
    <property type="entry name" value="REC_hyHK_CKI1_RcsC-like"/>
    <property type="match status" value="1"/>
</dbReference>
<dbReference type="SUPFAM" id="SSF47226">
    <property type="entry name" value="Histidine-containing phosphotransfer domain, HPT domain"/>
    <property type="match status" value="1"/>
</dbReference>
<dbReference type="InterPro" id="IPR008207">
    <property type="entry name" value="Sig_transdc_His_kin_Hpt_dom"/>
</dbReference>
<evidence type="ECO:0000313" key="15">
    <source>
        <dbReference type="Proteomes" id="UP000503840"/>
    </source>
</evidence>
<dbReference type="GO" id="GO:0004672">
    <property type="term" value="F:protein kinase activity"/>
    <property type="evidence" value="ECO:0007669"/>
    <property type="project" value="UniProtKB-ARBA"/>
</dbReference>
<feature type="domain" description="HPt" evidence="13">
    <location>
        <begin position="203"/>
        <end position="302"/>
    </location>
</feature>
<keyword evidence="8" id="KW-0902">Two-component regulatory system</keyword>
<comment type="subcellular location">
    <subcellularLocation>
        <location evidence="1">Cell membrane</location>
        <topology evidence="1">Multi-pass membrane protein</topology>
    </subcellularLocation>
</comment>
<reference evidence="14 15" key="1">
    <citation type="submission" date="2020-05" db="EMBL/GenBank/DDBJ databases">
        <title>Draft genome sequence of Desulfovibrio sp. strain HN2T.</title>
        <authorList>
            <person name="Ueno A."/>
            <person name="Tamazawa S."/>
            <person name="Tamamura S."/>
            <person name="Murakami T."/>
            <person name="Kiyama T."/>
            <person name="Inomata H."/>
            <person name="Amano Y."/>
            <person name="Miyakawa K."/>
            <person name="Tamaki H."/>
            <person name="Naganuma T."/>
            <person name="Kaneko K."/>
        </authorList>
    </citation>
    <scope>NUCLEOTIDE SEQUENCE [LARGE SCALE GENOMIC DNA]</scope>
    <source>
        <strain evidence="14 15">HN2</strain>
    </source>
</reference>
<dbReference type="PROSITE" id="PS50894">
    <property type="entry name" value="HPT"/>
    <property type="match status" value="1"/>
</dbReference>
<comment type="caution">
    <text evidence="14">The sequence shown here is derived from an EMBL/GenBank/DDBJ whole genome shotgun (WGS) entry which is preliminary data.</text>
</comment>
<keyword evidence="2" id="KW-1003">Cell membrane</keyword>
<keyword evidence="6" id="KW-0067">ATP-binding</keyword>
<evidence type="ECO:0000259" key="12">
    <source>
        <dbReference type="PROSITE" id="PS50110"/>
    </source>
</evidence>
<evidence type="ECO:0000259" key="13">
    <source>
        <dbReference type="PROSITE" id="PS50894"/>
    </source>
</evidence>
<feature type="modified residue" description="Phosphohistidine" evidence="10">
    <location>
        <position position="246"/>
    </location>
</feature>
<evidence type="ECO:0000256" key="4">
    <source>
        <dbReference type="ARBA" id="ARBA00022692"/>
    </source>
</evidence>
<organism evidence="14 15">
    <name type="scientific">Desulfovibrio subterraneus</name>
    <dbReference type="NCBI Taxonomy" id="2718620"/>
    <lineage>
        <taxon>Bacteria</taxon>
        <taxon>Pseudomonadati</taxon>
        <taxon>Thermodesulfobacteriota</taxon>
        <taxon>Desulfovibrionia</taxon>
        <taxon>Desulfovibrionales</taxon>
        <taxon>Desulfovibrionaceae</taxon>
        <taxon>Desulfovibrio</taxon>
    </lineage>
</organism>
<feature type="domain" description="Response regulatory" evidence="12">
    <location>
        <begin position="23"/>
        <end position="139"/>
    </location>
</feature>
<evidence type="ECO:0000256" key="6">
    <source>
        <dbReference type="ARBA" id="ARBA00022840"/>
    </source>
</evidence>
<evidence type="ECO:0000256" key="8">
    <source>
        <dbReference type="ARBA" id="ARBA00023012"/>
    </source>
</evidence>
<dbReference type="GO" id="GO:0000160">
    <property type="term" value="P:phosphorelay signal transduction system"/>
    <property type="evidence" value="ECO:0007669"/>
    <property type="project" value="UniProtKB-KW"/>
</dbReference>
<dbReference type="SUPFAM" id="SSF52172">
    <property type="entry name" value="CheY-like"/>
    <property type="match status" value="1"/>
</dbReference>
<protein>
    <submittedName>
        <fullName evidence="14">Uncharacterized protein</fullName>
    </submittedName>
</protein>
<sequence length="302" mass="32113">MLDSSASRSDDIDEGQRNDLEAAVLLVDDSPLSAEVSRQLLQGAGVSVSVANSGYTALEMAERLVYRMALIDISMPGMNGYEVALRLKKFPRYRHVPLFALTADNVSAVADKCHAAGMAGVLQKPLGLSLVEALVQRMRGNTENVDIAGSETVLFFDHTDSTGAGEGIGMAKAGEAPQAETAAFAESDGSALPVLDVQFTLQEMGIGAEQLDAILGEMKKLISAYQRDLGTLEASGDSGSLKTLAHRIKGEGGNIGAIKVKHYAEALERSAFEDSSEVSEACVRLQVALNELAECIDHGRWR</sequence>
<name>A0A7J0BL27_9BACT</name>
<keyword evidence="7" id="KW-1133">Transmembrane helix</keyword>
<dbReference type="Pfam" id="PF01627">
    <property type="entry name" value="Hpt"/>
    <property type="match status" value="1"/>
</dbReference>
<dbReference type="Gene3D" id="1.20.120.160">
    <property type="entry name" value="HPT domain"/>
    <property type="match status" value="1"/>
</dbReference>
<dbReference type="GO" id="GO:0005886">
    <property type="term" value="C:plasma membrane"/>
    <property type="evidence" value="ECO:0007669"/>
    <property type="project" value="UniProtKB-SubCell"/>
</dbReference>
<evidence type="ECO:0000256" key="5">
    <source>
        <dbReference type="ARBA" id="ARBA00022741"/>
    </source>
</evidence>
<dbReference type="InterPro" id="IPR001789">
    <property type="entry name" value="Sig_transdc_resp-reg_receiver"/>
</dbReference>
<accession>A0A7J0BL27</accession>
<keyword evidence="15" id="KW-1185">Reference proteome</keyword>
<evidence type="ECO:0000313" key="14">
    <source>
        <dbReference type="EMBL" id="GFM34349.1"/>
    </source>
</evidence>
<dbReference type="Pfam" id="PF00072">
    <property type="entry name" value="Response_reg"/>
    <property type="match status" value="1"/>
</dbReference>
<evidence type="ECO:0000256" key="2">
    <source>
        <dbReference type="ARBA" id="ARBA00022475"/>
    </source>
</evidence>
<evidence type="ECO:0000256" key="7">
    <source>
        <dbReference type="ARBA" id="ARBA00022989"/>
    </source>
</evidence>
<proteinExistence type="predicted"/>
<dbReference type="SMART" id="SM00448">
    <property type="entry name" value="REC"/>
    <property type="match status" value="1"/>
</dbReference>
<dbReference type="EMBL" id="BLVO01000013">
    <property type="protein sequence ID" value="GFM34349.1"/>
    <property type="molecule type" value="Genomic_DNA"/>
</dbReference>
<dbReference type="PANTHER" id="PTHR45339:SF1">
    <property type="entry name" value="HYBRID SIGNAL TRANSDUCTION HISTIDINE KINASE J"/>
    <property type="match status" value="1"/>
</dbReference>
<evidence type="ECO:0000256" key="11">
    <source>
        <dbReference type="PROSITE-ProRule" id="PRU00169"/>
    </source>
</evidence>
<dbReference type="PROSITE" id="PS50110">
    <property type="entry name" value="RESPONSE_REGULATORY"/>
    <property type="match status" value="1"/>
</dbReference>
<evidence type="ECO:0000256" key="9">
    <source>
        <dbReference type="ARBA" id="ARBA00023136"/>
    </source>
</evidence>
<evidence type="ECO:0000256" key="10">
    <source>
        <dbReference type="PROSITE-ProRule" id="PRU00110"/>
    </source>
</evidence>
<dbReference type="GO" id="GO:0005524">
    <property type="term" value="F:ATP binding"/>
    <property type="evidence" value="ECO:0007669"/>
    <property type="project" value="UniProtKB-KW"/>
</dbReference>